<organism evidence="2 3">
    <name type="scientific">Isoptericola halotolerans</name>
    <dbReference type="NCBI Taxonomy" id="300560"/>
    <lineage>
        <taxon>Bacteria</taxon>
        <taxon>Bacillati</taxon>
        <taxon>Actinomycetota</taxon>
        <taxon>Actinomycetes</taxon>
        <taxon>Micrococcales</taxon>
        <taxon>Promicromonosporaceae</taxon>
        <taxon>Isoptericola</taxon>
    </lineage>
</organism>
<feature type="region of interest" description="Disordered" evidence="1">
    <location>
        <begin position="1"/>
        <end position="39"/>
    </location>
</feature>
<feature type="compositionally biased region" description="Low complexity" evidence="1">
    <location>
        <begin position="135"/>
        <end position="156"/>
    </location>
</feature>
<proteinExistence type="predicted"/>
<comment type="caution">
    <text evidence="2">The sequence shown here is derived from an EMBL/GenBank/DDBJ whole genome shotgun (WGS) entry which is preliminary data.</text>
</comment>
<feature type="region of interest" description="Disordered" evidence="1">
    <location>
        <begin position="110"/>
        <end position="156"/>
    </location>
</feature>
<feature type="region of interest" description="Disordered" evidence="1">
    <location>
        <begin position="51"/>
        <end position="97"/>
    </location>
</feature>
<gene>
    <name evidence="2" type="ORF">HDG69_003539</name>
</gene>
<dbReference type="RefSeq" id="WP_171785132.1">
    <property type="nucleotide sequence ID" value="NZ_BAAAML010000004.1"/>
</dbReference>
<sequence length="156" mass="14456">MVAREGGPPNGERGPWSVGPAEGRGASGALVADGAKGDGDRIEVRVGVLVGDDGAGAGAGADGAAPPSPGRRTGASLPVSSSPRTPPEVDGGRTVGAGADAALAVGACCSRNDRRDGGAPAPVPGGAGGGEDALGTPRPKAAGPAPGTGAEPPGAD</sequence>
<evidence type="ECO:0000256" key="1">
    <source>
        <dbReference type="SAM" id="MobiDB-lite"/>
    </source>
</evidence>
<protein>
    <submittedName>
        <fullName evidence="2">Uncharacterized protein</fullName>
    </submittedName>
</protein>
<name>A0ABX2A7U5_9MICO</name>
<evidence type="ECO:0000313" key="3">
    <source>
        <dbReference type="Proteomes" id="UP000757540"/>
    </source>
</evidence>
<evidence type="ECO:0000313" key="2">
    <source>
        <dbReference type="EMBL" id="NOV98937.1"/>
    </source>
</evidence>
<keyword evidence="3" id="KW-1185">Reference proteome</keyword>
<accession>A0ABX2A7U5</accession>
<dbReference type="Proteomes" id="UP000757540">
    <property type="component" value="Unassembled WGS sequence"/>
</dbReference>
<dbReference type="EMBL" id="JABEZU010000005">
    <property type="protein sequence ID" value="NOV98937.1"/>
    <property type="molecule type" value="Genomic_DNA"/>
</dbReference>
<reference evidence="2 3" key="1">
    <citation type="submission" date="2020-05" db="EMBL/GenBank/DDBJ databases">
        <title>Genomic Encyclopedia of Type Strains, Phase III (KMG-III): the genomes of soil and plant-associated and newly described type strains.</title>
        <authorList>
            <person name="Whitman W."/>
        </authorList>
    </citation>
    <scope>NUCLEOTIDE SEQUENCE [LARGE SCALE GENOMIC DNA]</scope>
    <source>
        <strain evidence="2 3">KCTC 19046</strain>
    </source>
</reference>
<feature type="compositionally biased region" description="Low complexity" evidence="1">
    <location>
        <begin position="1"/>
        <end position="15"/>
    </location>
</feature>